<reference evidence="2 3" key="1">
    <citation type="submission" date="2020-03" db="EMBL/GenBank/DDBJ databases">
        <title>Genome mining reveals the biosynthetic pathways of PHA and ectoines of the halophilic strain Salinivibrio costicola M318 isolated from fermented shrimp paste.</title>
        <authorList>
            <person name="Doan T.V."/>
            <person name="Tran L.T."/>
            <person name="Trieu T.A."/>
            <person name="Nguyen Q.V."/>
            <person name="Quach T.N."/>
            <person name="Phi T.Q."/>
            <person name="Kumar S."/>
        </authorList>
    </citation>
    <scope>NUCLEOTIDE SEQUENCE [LARGE SCALE GENOMIC DNA]</scope>
    <source>
        <strain evidence="2 3">M318</strain>
    </source>
</reference>
<evidence type="ECO:0000313" key="2">
    <source>
        <dbReference type="EMBL" id="QIR07462.1"/>
    </source>
</evidence>
<dbReference type="Proteomes" id="UP000501408">
    <property type="component" value="Chromosome 2"/>
</dbReference>
<feature type="chain" id="PRO_5047191395" description="Transcriptional regulator" evidence="1">
    <location>
        <begin position="28"/>
        <end position="289"/>
    </location>
</feature>
<dbReference type="EMBL" id="CP050267">
    <property type="protein sequence ID" value="QIR07462.1"/>
    <property type="molecule type" value="Genomic_DNA"/>
</dbReference>
<evidence type="ECO:0008006" key="4">
    <source>
        <dbReference type="Google" id="ProtNLM"/>
    </source>
</evidence>
<keyword evidence="1" id="KW-0732">Signal</keyword>
<dbReference type="PROSITE" id="PS51257">
    <property type="entry name" value="PROKAR_LIPOPROTEIN"/>
    <property type="match status" value="1"/>
</dbReference>
<feature type="signal peptide" evidence="1">
    <location>
        <begin position="1"/>
        <end position="27"/>
    </location>
</feature>
<evidence type="ECO:0000313" key="3">
    <source>
        <dbReference type="Proteomes" id="UP000501408"/>
    </source>
</evidence>
<evidence type="ECO:0000256" key="1">
    <source>
        <dbReference type="SAM" id="SignalP"/>
    </source>
</evidence>
<sequence>MTNIMRNYQRFKMALAVSSAVWLVGCASNLPEEVPVAPNREACCATFQQLPYVQLKENETLTVSLGPQSEVFSFSEGKSYTQAFRFNDRTARAQISVKSVMQHGRVFVPRVLLLDKHYQVIKTLGADMFTPQTANLLDSSQLSGSFDSEGARYMVMYTNATTLGHKITLPHPAKLRAQELGEPMPMVTDPTYRYAPTGQVSVTVVTKEYATVLSSDNTSVSDSVTPQGVKQPEAQKETVDFYKQAIAAAISEKDISKAMALLNEAKALKIEGADKIFIELIENQLNDAQ</sequence>
<organism evidence="2 3">
    <name type="scientific">Salinivibrio costicola</name>
    <name type="common">Vibrio costicola</name>
    <dbReference type="NCBI Taxonomy" id="51367"/>
    <lineage>
        <taxon>Bacteria</taxon>
        <taxon>Pseudomonadati</taxon>
        <taxon>Pseudomonadota</taxon>
        <taxon>Gammaproteobacteria</taxon>
        <taxon>Vibrionales</taxon>
        <taxon>Vibrionaceae</taxon>
        <taxon>Salinivibrio</taxon>
    </lineage>
</organism>
<dbReference type="Pfam" id="PF07148">
    <property type="entry name" value="MalM"/>
    <property type="match status" value="1"/>
</dbReference>
<dbReference type="InterPro" id="IPR010794">
    <property type="entry name" value="MalM"/>
</dbReference>
<name>A0ABX6K7H8_SALCS</name>
<dbReference type="RefSeq" id="WP_167315084.1">
    <property type="nucleotide sequence ID" value="NZ_CP050267.1"/>
</dbReference>
<keyword evidence="3" id="KW-1185">Reference proteome</keyword>
<proteinExistence type="predicted"/>
<protein>
    <recommendedName>
        <fullName evidence="4">Transcriptional regulator</fullName>
    </recommendedName>
</protein>
<accession>A0ABX6K7H8</accession>
<gene>
    <name evidence="2" type="ORF">HBA18_13650</name>
</gene>